<dbReference type="OrthoDB" id="8965879at2"/>
<dbReference type="EMBL" id="SGXC01000001">
    <property type="protein sequence ID" value="RZS86273.1"/>
    <property type="molecule type" value="Genomic_DNA"/>
</dbReference>
<proteinExistence type="predicted"/>
<sequence length="88" mass="9658">MPNAAVDRVLIVLRVDSCHAALARQVLHACLGDRISLYSIRDDHRTGRCTFQVRLRCCSVDTLMSAIMAGLPEAEFGAIRAGARAFEQ</sequence>
<gene>
    <name evidence="1" type="ORF">EV675_2313</name>
</gene>
<organism evidence="1 2">
    <name type="scientific">Pigmentiphaga kullae</name>
    <dbReference type="NCBI Taxonomy" id="151784"/>
    <lineage>
        <taxon>Bacteria</taxon>
        <taxon>Pseudomonadati</taxon>
        <taxon>Pseudomonadota</taxon>
        <taxon>Betaproteobacteria</taxon>
        <taxon>Burkholderiales</taxon>
        <taxon>Alcaligenaceae</taxon>
        <taxon>Pigmentiphaga</taxon>
    </lineage>
</organism>
<accession>A0A4Q7NMD7</accession>
<protein>
    <submittedName>
        <fullName evidence="1">Uncharacterized protein</fullName>
    </submittedName>
</protein>
<name>A0A4Q7NMD7_9BURK</name>
<evidence type="ECO:0000313" key="2">
    <source>
        <dbReference type="Proteomes" id="UP000292445"/>
    </source>
</evidence>
<evidence type="ECO:0000313" key="1">
    <source>
        <dbReference type="EMBL" id="RZS86273.1"/>
    </source>
</evidence>
<dbReference type="RefSeq" id="WP_130357381.1">
    <property type="nucleotide sequence ID" value="NZ_SGXC01000001.1"/>
</dbReference>
<dbReference type="AlphaFoldDB" id="A0A4Q7NMD7"/>
<comment type="caution">
    <text evidence="1">The sequence shown here is derived from an EMBL/GenBank/DDBJ whole genome shotgun (WGS) entry which is preliminary data.</text>
</comment>
<dbReference type="Proteomes" id="UP000292445">
    <property type="component" value="Unassembled WGS sequence"/>
</dbReference>
<keyword evidence="2" id="KW-1185">Reference proteome</keyword>
<reference evidence="1 2" key="1">
    <citation type="submission" date="2019-02" db="EMBL/GenBank/DDBJ databases">
        <title>Genomic Encyclopedia of Type Strains, Phase IV (KMG-IV): sequencing the most valuable type-strain genomes for metagenomic binning, comparative biology and taxonomic classification.</title>
        <authorList>
            <person name="Goeker M."/>
        </authorList>
    </citation>
    <scope>NUCLEOTIDE SEQUENCE [LARGE SCALE GENOMIC DNA]</scope>
    <source>
        <strain evidence="1 2">K24</strain>
    </source>
</reference>